<dbReference type="AlphaFoldDB" id="A0A3S3QIQ2"/>
<organism evidence="1 2">
    <name type="scientific">Candidatus Electrothrix communis</name>
    <dbReference type="NCBI Taxonomy" id="1859133"/>
    <lineage>
        <taxon>Bacteria</taxon>
        <taxon>Pseudomonadati</taxon>
        <taxon>Thermodesulfobacteriota</taxon>
        <taxon>Desulfobulbia</taxon>
        <taxon>Desulfobulbales</taxon>
        <taxon>Desulfobulbaceae</taxon>
        <taxon>Candidatus Electrothrix</taxon>
    </lineage>
</organism>
<protein>
    <submittedName>
        <fullName evidence="1">Uncharacterized protein</fullName>
    </submittedName>
</protein>
<evidence type="ECO:0000313" key="1">
    <source>
        <dbReference type="EMBL" id="RWX48465.1"/>
    </source>
</evidence>
<comment type="caution">
    <text evidence="1">The sequence shown here is derived from an EMBL/GenBank/DDBJ whole genome shotgun (WGS) entry which is preliminary data.</text>
</comment>
<sequence length="101" mass="11081">MRARLLRNLFFQIFTSLLKADVFFILLEAEKQVGQDREKKTTAKVNDQIAALLTSAAVEAKSTGKQVSRTAASFSHGLFCNDLLVNARPVKKQGEVIGAIS</sequence>
<evidence type="ECO:0000313" key="2">
    <source>
        <dbReference type="Proteomes" id="UP000288086"/>
    </source>
</evidence>
<keyword evidence="2" id="KW-1185">Reference proteome</keyword>
<dbReference type="EMBL" id="MTKP01000147">
    <property type="protein sequence ID" value="RWX48465.1"/>
    <property type="molecule type" value="Genomic_DNA"/>
</dbReference>
<gene>
    <name evidence="1" type="ORF">VT98_11473</name>
</gene>
<feature type="non-terminal residue" evidence="1">
    <location>
        <position position="101"/>
    </location>
</feature>
<name>A0A3S3QIQ2_9BACT</name>
<accession>A0A3S3QIQ2</accession>
<reference evidence="1 2" key="1">
    <citation type="submission" date="2017-01" db="EMBL/GenBank/DDBJ databases">
        <title>The cable genome- insights into the physiology and evolution of filamentous bacteria capable of sulfide oxidation via long distance electron transfer.</title>
        <authorList>
            <person name="Schreiber L."/>
            <person name="Bjerg J.T."/>
            <person name="Boggild A."/>
            <person name="Van De Vossenberg J."/>
            <person name="Meysman F."/>
            <person name="Nielsen L.P."/>
            <person name="Schramm A."/>
            <person name="Kjeldsen K.U."/>
        </authorList>
    </citation>
    <scope>NUCLEOTIDE SEQUENCE [LARGE SCALE GENOMIC DNA]</scope>
    <source>
        <strain evidence="1">A1</strain>
    </source>
</reference>
<proteinExistence type="predicted"/>
<dbReference type="Proteomes" id="UP000288086">
    <property type="component" value="Unassembled WGS sequence"/>
</dbReference>